<dbReference type="SUPFAM" id="SSF56808">
    <property type="entry name" value="Ribosomal protein L1"/>
    <property type="match status" value="1"/>
</dbReference>
<reference evidence="7 8" key="1">
    <citation type="journal article" date="2015" name="Nature">
        <title>rRNA introns, odd ribosomes, and small enigmatic genomes across a large radiation of phyla.</title>
        <authorList>
            <person name="Brown C.T."/>
            <person name="Hug L.A."/>
            <person name="Thomas B.C."/>
            <person name="Sharon I."/>
            <person name="Castelle C.J."/>
            <person name="Singh A."/>
            <person name="Wilkins M.J."/>
            <person name="Williams K.H."/>
            <person name="Banfield J.F."/>
        </authorList>
    </citation>
    <scope>NUCLEOTIDE SEQUENCE [LARGE SCALE GENOMIC DNA]</scope>
</reference>
<comment type="similarity">
    <text evidence="1 6">Belongs to the universal ribosomal protein uL1 family.</text>
</comment>
<dbReference type="GO" id="GO:0003723">
    <property type="term" value="F:RNA binding"/>
    <property type="evidence" value="ECO:0007669"/>
    <property type="project" value="InterPro"/>
</dbReference>
<sequence length="265" mass="29210">MGKKKIALIDLSQSETPQLKASGVRSQKLTKSKVKKTVEVPLPVQGPTLPAQAGLQEKKPDLVKKHRVKHPRSQRYLVAKAKIDKTRFYPIEAAVKLLREVSLAKFDPSVEFHASLTGEKLSGELTLPHGSGKKVKVEIATEATLTKLNDRVIDFDILVAEPKIMPQLAKYAKFLGPKGLMPNPKTGTISDKPEEVKKKLEAGAFRYKSEPKAPLIHLTIGKLSFSDDQLIDNINTVIKTLQPKNLSLAHLCSSMSPSIKLQFSP</sequence>
<dbReference type="Proteomes" id="UP000034213">
    <property type="component" value="Unassembled WGS sequence"/>
</dbReference>
<keyword evidence="4 6" id="KW-0689">Ribosomal protein</keyword>
<evidence type="ECO:0000256" key="3">
    <source>
        <dbReference type="ARBA" id="ARBA00022845"/>
    </source>
</evidence>
<evidence type="ECO:0000256" key="2">
    <source>
        <dbReference type="ARBA" id="ARBA00022491"/>
    </source>
</evidence>
<dbReference type="PROSITE" id="PS01199">
    <property type="entry name" value="RIBOSOMAL_L1"/>
    <property type="match status" value="1"/>
</dbReference>
<keyword evidence="3" id="KW-0810">Translation regulation</keyword>
<dbReference type="Gene3D" id="3.40.50.790">
    <property type="match status" value="2"/>
</dbReference>
<evidence type="ECO:0000256" key="6">
    <source>
        <dbReference type="RuleBase" id="RU000659"/>
    </source>
</evidence>
<dbReference type="InterPro" id="IPR023673">
    <property type="entry name" value="Ribosomal_uL1_CS"/>
</dbReference>
<evidence type="ECO:0000313" key="8">
    <source>
        <dbReference type="Proteomes" id="UP000034213"/>
    </source>
</evidence>
<name>A0A0G1E7W3_9BACT</name>
<dbReference type="InterPro" id="IPR016095">
    <property type="entry name" value="Ribosomal_uL1_3-a/b-sand"/>
</dbReference>
<dbReference type="Gene3D" id="3.30.190.20">
    <property type="match status" value="2"/>
</dbReference>
<protein>
    <recommendedName>
        <fullName evidence="6">Ribosomal protein</fullName>
    </recommendedName>
</protein>
<proteinExistence type="inferred from homology"/>
<dbReference type="PANTHER" id="PTHR36427:SF3">
    <property type="entry name" value="LARGE RIBOSOMAL SUBUNIT PROTEIN UL1M"/>
    <property type="match status" value="1"/>
</dbReference>
<evidence type="ECO:0000313" key="7">
    <source>
        <dbReference type="EMBL" id="KKS79106.1"/>
    </source>
</evidence>
<accession>A0A0G1E7W3</accession>
<evidence type="ECO:0000256" key="4">
    <source>
        <dbReference type="ARBA" id="ARBA00022980"/>
    </source>
</evidence>
<gene>
    <name evidence="7" type="ORF">UV54_C0042G0007</name>
</gene>
<keyword evidence="2" id="KW-0678">Repressor</keyword>
<dbReference type="CDD" id="cd00403">
    <property type="entry name" value="Ribosomal_L1"/>
    <property type="match status" value="1"/>
</dbReference>
<comment type="caution">
    <text evidence="7">The sequence shown here is derived from an EMBL/GenBank/DDBJ whole genome shotgun (WGS) entry which is preliminary data.</text>
</comment>
<dbReference type="PATRIC" id="fig|1618369.3.peg.548"/>
<dbReference type="STRING" id="1618369.UV54_C0042G0007"/>
<dbReference type="InterPro" id="IPR028364">
    <property type="entry name" value="Ribosomal_uL1/biogenesis"/>
</dbReference>
<dbReference type="EMBL" id="LCEW01000042">
    <property type="protein sequence ID" value="KKS79106.1"/>
    <property type="molecule type" value="Genomic_DNA"/>
</dbReference>
<keyword evidence="5 6" id="KW-0687">Ribonucleoprotein</keyword>
<organism evidence="7 8">
    <name type="scientific">Candidatus Beckwithbacteria bacterium GW2011_GWA2_43_10</name>
    <dbReference type="NCBI Taxonomy" id="1618369"/>
    <lineage>
        <taxon>Bacteria</taxon>
        <taxon>Candidatus Beckwithiibacteriota</taxon>
    </lineage>
</organism>
<dbReference type="GO" id="GO:0003735">
    <property type="term" value="F:structural constituent of ribosome"/>
    <property type="evidence" value="ECO:0007669"/>
    <property type="project" value="InterPro"/>
</dbReference>
<dbReference type="PANTHER" id="PTHR36427">
    <property type="entry name" value="54S RIBOSOMAL PROTEIN L1, MITOCHONDRIAL"/>
    <property type="match status" value="1"/>
</dbReference>
<dbReference type="GO" id="GO:0006412">
    <property type="term" value="P:translation"/>
    <property type="evidence" value="ECO:0007669"/>
    <property type="project" value="InterPro"/>
</dbReference>
<evidence type="ECO:0000256" key="5">
    <source>
        <dbReference type="ARBA" id="ARBA00023274"/>
    </source>
</evidence>
<dbReference type="GO" id="GO:0015934">
    <property type="term" value="C:large ribosomal subunit"/>
    <property type="evidence" value="ECO:0007669"/>
    <property type="project" value="InterPro"/>
</dbReference>
<dbReference type="InterPro" id="IPR023674">
    <property type="entry name" value="Ribosomal_uL1-like"/>
</dbReference>
<dbReference type="AlphaFoldDB" id="A0A0G1E7W3"/>
<dbReference type="GO" id="GO:0006417">
    <property type="term" value="P:regulation of translation"/>
    <property type="evidence" value="ECO:0007669"/>
    <property type="project" value="UniProtKB-KW"/>
</dbReference>
<evidence type="ECO:0000256" key="1">
    <source>
        <dbReference type="ARBA" id="ARBA00010531"/>
    </source>
</evidence>
<dbReference type="Pfam" id="PF00687">
    <property type="entry name" value="Ribosomal_L1"/>
    <property type="match status" value="1"/>
</dbReference>